<dbReference type="PANTHER" id="PTHR46401">
    <property type="entry name" value="GLYCOSYLTRANSFERASE WBBK-RELATED"/>
    <property type="match status" value="1"/>
</dbReference>
<feature type="domain" description="Glycosyltransferase subfamily 4-like N-terminal" evidence="5">
    <location>
        <begin position="20"/>
        <end position="177"/>
    </location>
</feature>
<reference evidence="6 7" key="1">
    <citation type="submission" date="2019-07" db="EMBL/GenBank/DDBJ databases">
        <title>Whole genome shotgun sequence of Cellulomonas soli NBRC 109434.</title>
        <authorList>
            <person name="Hosoyama A."/>
            <person name="Uohara A."/>
            <person name="Ohji S."/>
            <person name="Ichikawa N."/>
        </authorList>
    </citation>
    <scope>NUCLEOTIDE SEQUENCE [LARGE SCALE GENOMIC DNA]</scope>
    <source>
        <strain evidence="6 7">NBRC 109434</strain>
    </source>
</reference>
<keyword evidence="2" id="KW-0808">Transferase</keyword>
<comment type="caution">
    <text evidence="6">The sequence shown here is derived from an EMBL/GenBank/DDBJ whole genome shotgun (WGS) entry which is preliminary data.</text>
</comment>
<evidence type="ECO:0000256" key="3">
    <source>
        <dbReference type="SAM" id="MobiDB-lite"/>
    </source>
</evidence>
<dbReference type="Gene3D" id="3.40.50.2000">
    <property type="entry name" value="Glycogen Phosphorylase B"/>
    <property type="match status" value="2"/>
</dbReference>
<evidence type="ECO:0000256" key="1">
    <source>
        <dbReference type="ARBA" id="ARBA00022676"/>
    </source>
</evidence>
<dbReference type="Pfam" id="PF00534">
    <property type="entry name" value="Glycos_transf_1"/>
    <property type="match status" value="1"/>
</dbReference>
<dbReference type="InterPro" id="IPR001296">
    <property type="entry name" value="Glyco_trans_1"/>
</dbReference>
<organism evidence="6 7">
    <name type="scientific">Cellulomonas soli</name>
    <dbReference type="NCBI Taxonomy" id="931535"/>
    <lineage>
        <taxon>Bacteria</taxon>
        <taxon>Bacillati</taxon>
        <taxon>Actinomycetota</taxon>
        <taxon>Actinomycetes</taxon>
        <taxon>Micrococcales</taxon>
        <taxon>Cellulomonadaceae</taxon>
        <taxon>Cellulomonas</taxon>
    </lineage>
</organism>
<feature type="region of interest" description="Disordered" evidence="3">
    <location>
        <begin position="172"/>
        <end position="193"/>
    </location>
</feature>
<dbReference type="AlphaFoldDB" id="A0A512P7Z0"/>
<evidence type="ECO:0000259" key="4">
    <source>
        <dbReference type="Pfam" id="PF00534"/>
    </source>
</evidence>
<dbReference type="InterPro" id="IPR028098">
    <property type="entry name" value="Glyco_trans_4-like_N"/>
</dbReference>
<dbReference type="GO" id="GO:0016757">
    <property type="term" value="F:glycosyltransferase activity"/>
    <property type="evidence" value="ECO:0007669"/>
    <property type="project" value="UniProtKB-KW"/>
</dbReference>
<evidence type="ECO:0000256" key="2">
    <source>
        <dbReference type="ARBA" id="ARBA00022679"/>
    </source>
</evidence>
<accession>A0A512P7Z0</accession>
<evidence type="ECO:0000259" key="5">
    <source>
        <dbReference type="Pfam" id="PF13439"/>
    </source>
</evidence>
<dbReference type="RefSeq" id="WP_146951113.1">
    <property type="nucleotide sequence ID" value="NZ_BAABBJ010000005.1"/>
</dbReference>
<proteinExistence type="predicted"/>
<dbReference type="EMBL" id="BKAL01000001">
    <property type="protein sequence ID" value="GEP67314.1"/>
    <property type="molecule type" value="Genomic_DNA"/>
</dbReference>
<keyword evidence="7" id="KW-1185">Reference proteome</keyword>
<evidence type="ECO:0000313" key="7">
    <source>
        <dbReference type="Proteomes" id="UP000321798"/>
    </source>
</evidence>
<evidence type="ECO:0000313" key="6">
    <source>
        <dbReference type="EMBL" id="GEP67314.1"/>
    </source>
</evidence>
<dbReference type="SUPFAM" id="SSF53756">
    <property type="entry name" value="UDP-Glycosyltransferase/glycogen phosphorylase"/>
    <property type="match status" value="1"/>
</dbReference>
<feature type="domain" description="Glycosyl transferase family 1" evidence="4">
    <location>
        <begin position="195"/>
        <end position="347"/>
    </location>
</feature>
<keyword evidence="1" id="KW-0328">Glycosyltransferase</keyword>
<sequence>MSAERPRLAVDLLYFTGRRGGTEAYARELLPRVAERLTGVELIGLVGRTGRAQVEPWFPGPVRTLGVDADSRAAWAVGETLLASRAARRAGADLLWCPANYGPSGRLVPTVVTVHDVIPWDYPHPTDLAVVSHITRFLVGRAARGARELLTVSHDAAGSVARVLRVPPERITVVPNGHSTPPTHVPPPGSGLAGLDDGRPTVLSVGNRMPHKNVDGLLRAVALIPPGTRPRVVVTGSRAGDPLVPLVAELGLEQDVVLLGWVTDDDLEHLYALATVYACLSFAEGFGLPVVDAMARGCAVLASDVGALREVGGDAVEYVDPRDPAAIAARLEHLIADGDERDRLRALGRIRAAQFGWDQAADATATVLARVLRSLAGRTGRPEGGVG</sequence>
<dbReference type="OrthoDB" id="9801609at2"/>
<dbReference type="Pfam" id="PF13439">
    <property type="entry name" value="Glyco_transf_4"/>
    <property type="match status" value="1"/>
</dbReference>
<name>A0A512P7Z0_9CELL</name>
<protein>
    <submittedName>
        <fullName evidence="6">Uncharacterized protein</fullName>
    </submittedName>
</protein>
<dbReference type="GO" id="GO:0009103">
    <property type="term" value="P:lipopolysaccharide biosynthetic process"/>
    <property type="evidence" value="ECO:0007669"/>
    <property type="project" value="TreeGrafter"/>
</dbReference>
<dbReference type="CDD" id="cd03809">
    <property type="entry name" value="GT4_MtfB-like"/>
    <property type="match status" value="1"/>
</dbReference>
<gene>
    <name evidence="6" type="ORF">CSO01_00290</name>
</gene>
<dbReference type="PANTHER" id="PTHR46401:SF2">
    <property type="entry name" value="GLYCOSYLTRANSFERASE WBBK-RELATED"/>
    <property type="match status" value="1"/>
</dbReference>
<dbReference type="Proteomes" id="UP000321798">
    <property type="component" value="Unassembled WGS sequence"/>
</dbReference>